<dbReference type="InterPro" id="IPR036259">
    <property type="entry name" value="MFS_trans_sf"/>
</dbReference>
<dbReference type="GeneID" id="303002230"/>
<feature type="transmembrane region" description="Helical" evidence="4">
    <location>
        <begin position="306"/>
        <end position="327"/>
    </location>
</feature>
<organism evidence="6 7">
    <name type="scientific">Sphingopyxis terrae subsp. ummariensis</name>
    <dbReference type="NCBI Taxonomy" id="429001"/>
    <lineage>
        <taxon>Bacteria</taxon>
        <taxon>Pseudomonadati</taxon>
        <taxon>Pseudomonadota</taxon>
        <taxon>Alphaproteobacteria</taxon>
        <taxon>Sphingomonadales</taxon>
        <taxon>Sphingomonadaceae</taxon>
        <taxon>Sphingopyxis</taxon>
    </lineage>
</organism>
<feature type="domain" description="Major facilitator superfamily (MFS) profile" evidence="5">
    <location>
        <begin position="23"/>
        <end position="420"/>
    </location>
</feature>
<dbReference type="Proteomes" id="UP000194469">
    <property type="component" value="Unassembled WGS sequence"/>
</dbReference>
<evidence type="ECO:0000256" key="1">
    <source>
        <dbReference type="ARBA" id="ARBA00022692"/>
    </source>
</evidence>
<sequence>MTSFAKNMEESGGRGPYFGWRVIFALALLGAVLIGVAISTFVMFAVPLSAEFGWSESETGALVSAMWLTGPLALVLGPAVTRLGAWRMVIFGMAVQIAMLFAMQWVTTYEQMVAARVAMGIGMVAMVPAGPVIVAQWFRRRFSTAMAIVWSSSAFGQIFIGPLTVWLYEQYGWRNAAALLGLLVGMALAVAIAVVRGGRSPESLAIDVAAIEGAAPDAGQAADGSRAVAATRPSLLHINWAAAAPMSLAALCAGLATIALQAEAPIFFDALGLTQAHAALLLSLFAATALAGVILSGWMCDRYPPVVTSLVVSLTFFTGIAAIWLAAKGHSAAAATLGMGLLGYGLGAGEILWVTLFKRQFGSAVFGATYGLFYCCFQLGMAAGGPVGGLAFERWGAGGFVAALAIAYAVPTLFGAWRPGRMAETHPGKPT</sequence>
<dbReference type="InterPro" id="IPR050327">
    <property type="entry name" value="Proton-linked_MCT"/>
</dbReference>
<dbReference type="InterPro" id="IPR011701">
    <property type="entry name" value="MFS"/>
</dbReference>
<keyword evidence="2 4" id="KW-1133">Transmembrane helix</keyword>
<feature type="transmembrane region" description="Helical" evidence="4">
    <location>
        <begin position="280"/>
        <end position="299"/>
    </location>
</feature>
<evidence type="ECO:0000256" key="2">
    <source>
        <dbReference type="ARBA" id="ARBA00022989"/>
    </source>
</evidence>
<dbReference type="Pfam" id="PF07690">
    <property type="entry name" value="MFS_1"/>
    <property type="match status" value="1"/>
</dbReference>
<feature type="transmembrane region" description="Helical" evidence="4">
    <location>
        <begin position="113"/>
        <end position="135"/>
    </location>
</feature>
<keyword evidence="3 4" id="KW-0472">Membrane</keyword>
<feature type="transmembrane region" description="Helical" evidence="4">
    <location>
        <begin position="88"/>
        <end position="107"/>
    </location>
</feature>
<evidence type="ECO:0000313" key="7">
    <source>
        <dbReference type="Proteomes" id="UP000194469"/>
    </source>
</evidence>
<feature type="transmembrane region" description="Helical" evidence="4">
    <location>
        <begin position="240"/>
        <end position="260"/>
    </location>
</feature>
<evidence type="ECO:0000256" key="4">
    <source>
        <dbReference type="SAM" id="Phobius"/>
    </source>
</evidence>
<feature type="transmembrane region" description="Helical" evidence="4">
    <location>
        <begin position="395"/>
        <end position="417"/>
    </location>
</feature>
<evidence type="ECO:0000313" key="6">
    <source>
        <dbReference type="EMBL" id="SMQ76426.1"/>
    </source>
</evidence>
<feature type="transmembrane region" description="Helical" evidence="4">
    <location>
        <begin position="364"/>
        <end position="383"/>
    </location>
</feature>
<feature type="transmembrane region" description="Helical" evidence="4">
    <location>
        <begin position="147"/>
        <end position="168"/>
    </location>
</feature>
<dbReference type="RefSeq" id="WP_086456911.1">
    <property type="nucleotide sequence ID" value="NZ_FXWL01000002.1"/>
</dbReference>
<reference evidence="7" key="1">
    <citation type="submission" date="2017-04" db="EMBL/GenBank/DDBJ databases">
        <authorList>
            <person name="Varghese N."/>
            <person name="Submissions S."/>
        </authorList>
    </citation>
    <scope>NUCLEOTIDE SEQUENCE [LARGE SCALE GENOMIC DNA]</scope>
    <source>
        <strain evidence="7">UI2</strain>
    </source>
</reference>
<keyword evidence="7" id="KW-1185">Reference proteome</keyword>
<feature type="transmembrane region" description="Helical" evidence="4">
    <location>
        <begin position="60"/>
        <end position="81"/>
    </location>
</feature>
<dbReference type="Gene3D" id="1.20.1250.20">
    <property type="entry name" value="MFS general substrate transporter like domains"/>
    <property type="match status" value="2"/>
</dbReference>
<feature type="transmembrane region" description="Helical" evidence="4">
    <location>
        <begin position="333"/>
        <end position="357"/>
    </location>
</feature>
<name>A0A1Y6FQ94_9SPHN</name>
<evidence type="ECO:0000259" key="5">
    <source>
        <dbReference type="PROSITE" id="PS50850"/>
    </source>
</evidence>
<dbReference type="PANTHER" id="PTHR11360">
    <property type="entry name" value="MONOCARBOXYLATE TRANSPORTER"/>
    <property type="match status" value="1"/>
</dbReference>
<feature type="transmembrane region" description="Helical" evidence="4">
    <location>
        <begin position="174"/>
        <end position="195"/>
    </location>
</feature>
<dbReference type="PROSITE" id="PS50850">
    <property type="entry name" value="MFS"/>
    <property type="match status" value="1"/>
</dbReference>
<keyword evidence="1 4" id="KW-0812">Transmembrane</keyword>
<protein>
    <submittedName>
        <fullName evidence="6">Predicted arabinose efflux permease, MFS family</fullName>
    </submittedName>
</protein>
<accession>A0A1Y6FQ94</accession>
<dbReference type="InterPro" id="IPR020846">
    <property type="entry name" value="MFS_dom"/>
</dbReference>
<feature type="transmembrane region" description="Helical" evidence="4">
    <location>
        <begin position="21"/>
        <end position="48"/>
    </location>
</feature>
<evidence type="ECO:0000256" key="3">
    <source>
        <dbReference type="ARBA" id="ARBA00023136"/>
    </source>
</evidence>
<dbReference type="GO" id="GO:0022857">
    <property type="term" value="F:transmembrane transporter activity"/>
    <property type="evidence" value="ECO:0007669"/>
    <property type="project" value="InterPro"/>
</dbReference>
<dbReference type="SUPFAM" id="SSF103473">
    <property type="entry name" value="MFS general substrate transporter"/>
    <property type="match status" value="1"/>
</dbReference>
<proteinExistence type="predicted"/>
<gene>
    <name evidence="6" type="ORF">SAMN06295984_1866</name>
</gene>
<dbReference type="PANTHER" id="PTHR11360:SF290">
    <property type="entry name" value="MONOCARBOXYLATE MFS PERMEASE"/>
    <property type="match status" value="1"/>
</dbReference>
<dbReference type="EMBL" id="FXWL01000002">
    <property type="protein sequence ID" value="SMQ76426.1"/>
    <property type="molecule type" value="Genomic_DNA"/>
</dbReference>
<dbReference type="AlphaFoldDB" id="A0A1Y6FQ94"/>